<feature type="domain" description="Beta-lactamase-related" evidence="1">
    <location>
        <begin position="23"/>
        <end position="258"/>
    </location>
</feature>
<gene>
    <name evidence="2" type="ORF">BN46_0207</name>
    <name evidence="3" type="ORF">HMPREF9719_00330</name>
</gene>
<dbReference type="Gene3D" id="3.40.710.10">
    <property type="entry name" value="DD-peptidase/beta-lactamase superfamily"/>
    <property type="match status" value="1"/>
</dbReference>
<reference evidence="2 5" key="1">
    <citation type="journal article" date="2012" name="J. Bacteriol.">
        <title>Draft Genome Sequence of Turicella otitidis ATCC 51513, Isolated from Middle Ear Fluid from a Child with Otitis Media.</title>
        <authorList>
            <person name="Brinkrolf K."/>
            <person name="Schneider J."/>
            <person name="Knecht M."/>
            <person name="Ruckert C."/>
            <person name="Tauch A."/>
        </authorList>
    </citation>
    <scope>NUCLEOTIDE SEQUENCE [LARGE SCALE GENOMIC DNA]</scope>
    <source>
        <strain evidence="2 5">ATCC 51513</strain>
    </source>
</reference>
<dbReference type="Proteomes" id="UP000011016">
    <property type="component" value="Unassembled WGS sequence"/>
</dbReference>
<dbReference type="AlphaFoldDB" id="I7JVJ7"/>
<evidence type="ECO:0000313" key="5">
    <source>
        <dbReference type="Proteomes" id="UP000011016"/>
    </source>
</evidence>
<dbReference type="STRING" id="29321.AAV33_05805"/>
<reference evidence="3 4" key="2">
    <citation type="submission" date="2012-08" db="EMBL/GenBank/DDBJ databases">
        <title>The Genome Sequence of Turicella otitidis ATCC 51513.</title>
        <authorList>
            <consortium name="The Broad Institute Genome Sequencing Platform"/>
            <person name="Earl A."/>
            <person name="Ward D."/>
            <person name="Feldgarden M."/>
            <person name="Gevers D."/>
            <person name="Huys G."/>
            <person name="Walker B."/>
            <person name="Young S.K."/>
            <person name="Zeng Q."/>
            <person name="Gargeya S."/>
            <person name="Fitzgerald M."/>
            <person name="Haas B."/>
            <person name="Abouelleil A."/>
            <person name="Alvarado L."/>
            <person name="Arachchi H.M."/>
            <person name="Berlin A.M."/>
            <person name="Chapman S.B."/>
            <person name="Goldberg J."/>
            <person name="Griggs A."/>
            <person name="Gujja S."/>
            <person name="Hansen M."/>
            <person name="Howarth C."/>
            <person name="Imamovic A."/>
            <person name="Larimer J."/>
            <person name="McCowen C."/>
            <person name="Montmayeur A."/>
            <person name="Murphy C."/>
            <person name="Neiman D."/>
            <person name="Pearson M."/>
            <person name="Priest M."/>
            <person name="Roberts A."/>
            <person name="Saif S."/>
            <person name="Shea T."/>
            <person name="Sisk P."/>
            <person name="Sykes S."/>
            <person name="Wortman J."/>
            <person name="Nusbaum C."/>
            <person name="Birren B."/>
        </authorList>
    </citation>
    <scope>NUCLEOTIDE SEQUENCE [LARGE SCALE GENOMIC DNA]</scope>
    <source>
        <strain evidence="3 4">ATCC 51513</strain>
    </source>
</reference>
<proteinExistence type="predicted"/>
<dbReference type="InterPro" id="IPR050789">
    <property type="entry name" value="Diverse_Enzym_Activities"/>
</dbReference>
<dbReference type="SUPFAM" id="SSF56601">
    <property type="entry name" value="beta-lactamase/transpeptidase-like"/>
    <property type="match status" value="1"/>
</dbReference>
<dbReference type="eggNOG" id="COG1680">
    <property type="taxonomic scope" value="Bacteria"/>
</dbReference>
<evidence type="ECO:0000259" key="1">
    <source>
        <dbReference type="Pfam" id="PF00144"/>
    </source>
</evidence>
<keyword evidence="4" id="KW-1185">Reference proteome</keyword>
<dbReference type="PANTHER" id="PTHR43283">
    <property type="entry name" value="BETA-LACTAMASE-RELATED"/>
    <property type="match status" value="1"/>
</dbReference>
<protein>
    <recommendedName>
        <fullName evidence="1">Beta-lactamase-related domain-containing protein</fullName>
    </recommendedName>
</protein>
<dbReference type="InterPro" id="IPR001466">
    <property type="entry name" value="Beta-lactam-related"/>
</dbReference>
<name>I7JVJ7_9CORY</name>
<dbReference type="PATRIC" id="fig|883169.3.peg.309"/>
<organism evidence="2 5">
    <name type="scientific">Corynebacterium otitidis ATCC 51513</name>
    <dbReference type="NCBI Taxonomy" id="883169"/>
    <lineage>
        <taxon>Bacteria</taxon>
        <taxon>Bacillati</taxon>
        <taxon>Actinomycetota</taxon>
        <taxon>Actinomycetes</taxon>
        <taxon>Mycobacteriales</taxon>
        <taxon>Corynebacteriaceae</taxon>
        <taxon>Corynebacterium</taxon>
    </lineage>
</organism>
<dbReference type="PANTHER" id="PTHR43283:SF15">
    <property type="entry name" value="CONSERVED PROTEIN"/>
    <property type="match status" value="1"/>
</dbReference>
<dbReference type="RefSeq" id="WP_004600220.1">
    <property type="nucleotide sequence ID" value="NZ_HF541865.1"/>
</dbReference>
<evidence type="ECO:0000313" key="3">
    <source>
        <dbReference type="EMBL" id="EJZ82749.1"/>
    </source>
</evidence>
<comment type="caution">
    <text evidence="2">The sequence shown here is derived from an EMBL/GenBank/DDBJ whole genome shotgun (WGS) entry which is preliminary data.</text>
</comment>
<dbReference type="InterPro" id="IPR012338">
    <property type="entry name" value="Beta-lactam/transpept-like"/>
</dbReference>
<dbReference type="HOGENOM" id="CLU_089324_0_0_11"/>
<dbReference type="EMBL" id="AHAE01000020">
    <property type="protein sequence ID" value="EJZ82749.1"/>
    <property type="molecule type" value="Genomic_DNA"/>
</dbReference>
<dbReference type="EMBL" id="CAJZ01000027">
    <property type="protein sequence ID" value="CCI82956.1"/>
    <property type="molecule type" value="Genomic_DNA"/>
</dbReference>
<evidence type="ECO:0000313" key="2">
    <source>
        <dbReference type="EMBL" id="CCI82956.1"/>
    </source>
</evidence>
<accession>I7JVJ7</accession>
<dbReference type="OrthoDB" id="3336932at2"/>
<dbReference type="Proteomes" id="UP000006078">
    <property type="component" value="Unassembled WGS sequence"/>
</dbReference>
<sequence length="279" mass="29993">MDILSQAGLDSWPAKNVSAALVAGAATETLGDEDAEFRLASVTKLFSAYGVLLAIEEGAFELDEELDERGTTPRHLLAHASGMAFDSREWQKQLGERRIYSSAGFEALAGLVEERSEIAFSDYLAEGVFGPLGMGSTRLEGPAGHGGVSTAGDLARFLRELAEPRLLAQETLREAFAPQYPELAGVVPGYGRFNPCPWGLGFEIKGEKSQHWMGDRVPGDAVGHFGVSGTLLWHVPAWSGDKDLAGCGLVVLTDRDFGDWAKPLWQNASTDVAERLAGR</sequence>
<dbReference type="Pfam" id="PF00144">
    <property type="entry name" value="Beta-lactamase"/>
    <property type="match status" value="1"/>
</dbReference>
<evidence type="ECO:0000313" key="4">
    <source>
        <dbReference type="Proteomes" id="UP000006078"/>
    </source>
</evidence>